<accession>A0AA94KP45</accession>
<sequence length="89" mass="10466">MKGNTKKTEMFGFGAYWARLFETRQKPLQLQSSRQDGGTGMNSPEEKHMHHLRRKVNRTGGVPRGRMNKKMYRLGWRSESRKDLNRATQ</sequence>
<evidence type="ECO:0000313" key="2">
    <source>
        <dbReference type="EMBL" id="SFC02452.1"/>
    </source>
</evidence>
<evidence type="ECO:0000256" key="1">
    <source>
        <dbReference type="SAM" id="MobiDB-lite"/>
    </source>
</evidence>
<gene>
    <name evidence="2" type="ORF">SAMN05216286_1335</name>
</gene>
<evidence type="ECO:0000313" key="3">
    <source>
        <dbReference type="Proteomes" id="UP000182314"/>
    </source>
</evidence>
<dbReference type="EMBL" id="FOKO01000002">
    <property type="protein sequence ID" value="SFC02452.1"/>
    <property type="molecule type" value="Genomic_DNA"/>
</dbReference>
<organism evidence="2 3">
    <name type="scientific">Kosakonia oryzae</name>
    <dbReference type="NCBI Taxonomy" id="497725"/>
    <lineage>
        <taxon>Bacteria</taxon>
        <taxon>Pseudomonadati</taxon>
        <taxon>Pseudomonadota</taxon>
        <taxon>Gammaproteobacteria</taxon>
        <taxon>Enterobacterales</taxon>
        <taxon>Enterobacteriaceae</taxon>
        <taxon>Kosakonia</taxon>
    </lineage>
</organism>
<comment type="caution">
    <text evidence="2">The sequence shown here is derived from an EMBL/GenBank/DDBJ whole genome shotgun (WGS) entry which is preliminary data.</text>
</comment>
<dbReference type="AlphaFoldDB" id="A0AA94KP45"/>
<reference evidence="2 3" key="1">
    <citation type="submission" date="2016-10" db="EMBL/GenBank/DDBJ databases">
        <authorList>
            <person name="Varghese N."/>
            <person name="Submissions S."/>
        </authorList>
    </citation>
    <scope>NUCLEOTIDE SEQUENCE [LARGE SCALE GENOMIC DNA]</scope>
    <source>
        <strain evidence="2 3">CGMCC 1.7012</strain>
    </source>
</reference>
<name>A0AA94KP45_9ENTR</name>
<proteinExistence type="predicted"/>
<protein>
    <submittedName>
        <fullName evidence="2">Uncharacterized protein</fullName>
    </submittedName>
</protein>
<feature type="compositionally biased region" description="Basic and acidic residues" evidence="1">
    <location>
        <begin position="76"/>
        <end position="89"/>
    </location>
</feature>
<feature type="region of interest" description="Disordered" evidence="1">
    <location>
        <begin position="28"/>
        <end position="89"/>
    </location>
</feature>
<dbReference type="Proteomes" id="UP000182314">
    <property type="component" value="Unassembled WGS sequence"/>
</dbReference>